<comment type="caution">
    <text evidence="1">The sequence shown here is derived from an EMBL/GenBank/DDBJ whole genome shotgun (WGS) entry which is preliminary data.</text>
</comment>
<name>A0ACB9FVL7_9ASTR</name>
<organism evidence="1 2">
    <name type="scientific">Smallanthus sonchifolius</name>
    <dbReference type="NCBI Taxonomy" id="185202"/>
    <lineage>
        <taxon>Eukaryota</taxon>
        <taxon>Viridiplantae</taxon>
        <taxon>Streptophyta</taxon>
        <taxon>Embryophyta</taxon>
        <taxon>Tracheophyta</taxon>
        <taxon>Spermatophyta</taxon>
        <taxon>Magnoliopsida</taxon>
        <taxon>eudicotyledons</taxon>
        <taxon>Gunneridae</taxon>
        <taxon>Pentapetalae</taxon>
        <taxon>asterids</taxon>
        <taxon>campanulids</taxon>
        <taxon>Asterales</taxon>
        <taxon>Asteraceae</taxon>
        <taxon>Asteroideae</taxon>
        <taxon>Heliantheae alliance</taxon>
        <taxon>Millerieae</taxon>
        <taxon>Smallanthus</taxon>
    </lineage>
</organism>
<dbReference type="Proteomes" id="UP001056120">
    <property type="component" value="Linkage Group LG16"/>
</dbReference>
<protein>
    <submittedName>
        <fullName evidence="1">Uncharacterized protein</fullName>
    </submittedName>
</protein>
<reference evidence="1 2" key="2">
    <citation type="journal article" date="2022" name="Mol. Ecol. Resour.">
        <title>The genomes of chicory, endive, great burdock and yacon provide insights into Asteraceae paleo-polyploidization history and plant inulin production.</title>
        <authorList>
            <person name="Fan W."/>
            <person name="Wang S."/>
            <person name="Wang H."/>
            <person name="Wang A."/>
            <person name="Jiang F."/>
            <person name="Liu H."/>
            <person name="Zhao H."/>
            <person name="Xu D."/>
            <person name="Zhang Y."/>
        </authorList>
    </citation>
    <scope>NUCLEOTIDE SEQUENCE [LARGE SCALE GENOMIC DNA]</scope>
    <source>
        <strain evidence="2">cv. Yunnan</strain>
        <tissue evidence="1">Leaves</tissue>
    </source>
</reference>
<accession>A0ACB9FVL7</accession>
<proteinExistence type="predicted"/>
<evidence type="ECO:0000313" key="1">
    <source>
        <dbReference type="EMBL" id="KAI3774821.1"/>
    </source>
</evidence>
<keyword evidence="2" id="KW-1185">Reference proteome</keyword>
<gene>
    <name evidence="1" type="ORF">L1987_49383</name>
</gene>
<dbReference type="EMBL" id="CM042033">
    <property type="protein sequence ID" value="KAI3774821.1"/>
    <property type="molecule type" value="Genomic_DNA"/>
</dbReference>
<reference evidence="2" key="1">
    <citation type="journal article" date="2022" name="Mol. Ecol. Resour.">
        <title>The genomes of chicory, endive, great burdock and yacon provide insights into Asteraceae palaeo-polyploidization history and plant inulin production.</title>
        <authorList>
            <person name="Fan W."/>
            <person name="Wang S."/>
            <person name="Wang H."/>
            <person name="Wang A."/>
            <person name="Jiang F."/>
            <person name="Liu H."/>
            <person name="Zhao H."/>
            <person name="Xu D."/>
            <person name="Zhang Y."/>
        </authorList>
    </citation>
    <scope>NUCLEOTIDE SEQUENCE [LARGE SCALE GENOMIC DNA]</scope>
    <source>
        <strain evidence="2">cv. Yunnan</strain>
    </source>
</reference>
<sequence length="192" mass="21517">MSAHLASAQTLLPAHLASAQTMLPAHLASAQVLPPAHLASAQVPLPAHLASAQDLLRAYLASAHDLAREKRKVKEIVRDIMFSSEYIVDRCISDLDQLTKFRDELKSMMKQANEGRHITPVLKKNDFMSSLLGYEQPSDATVRAPTGIRNKGRGSHKRIKYKKEQAISRAGKRRRECQICFKTGHDRRIDKE</sequence>
<evidence type="ECO:0000313" key="2">
    <source>
        <dbReference type="Proteomes" id="UP001056120"/>
    </source>
</evidence>